<feature type="compositionally biased region" description="Low complexity" evidence="1">
    <location>
        <begin position="308"/>
        <end position="330"/>
    </location>
</feature>
<accession>A0A9P4NBE0</accession>
<feature type="region of interest" description="Disordered" evidence="1">
    <location>
        <begin position="16"/>
        <end position="56"/>
    </location>
</feature>
<evidence type="ECO:0000313" key="2">
    <source>
        <dbReference type="EMBL" id="KAF2270147.1"/>
    </source>
</evidence>
<feature type="compositionally biased region" description="Low complexity" evidence="1">
    <location>
        <begin position="487"/>
        <end position="502"/>
    </location>
</feature>
<evidence type="ECO:0000313" key="3">
    <source>
        <dbReference type="Proteomes" id="UP000800093"/>
    </source>
</evidence>
<name>A0A9P4NBE0_9PLEO</name>
<feature type="region of interest" description="Disordered" evidence="1">
    <location>
        <begin position="88"/>
        <end position="397"/>
    </location>
</feature>
<proteinExistence type="predicted"/>
<evidence type="ECO:0000256" key="1">
    <source>
        <dbReference type="SAM" id="MobiDB-lite"/>
    </source>
</evidence>
<feature type="compositionally biased region" description="Polar residues" evidence="1">
    <location>
        <begin position="532"/>
        <end position="541"/>
    </location>
</feature>
<keyword evidence="3" id="KW-1185">Reference proteome</keyword>
<sequence length="597" mass="67173">MKRKFSFNLAPVKVGASKVDARAAPEPTPSHTHTHRRGFSKDSISSLDSPFINRRPLSPTTEQELRAACALILKNFKPSDYELKEKERSIHNHASNKRLPDEIRVHRPTGAPAESRSAHARDAGKQGPRADVMKTYPDLPTQANTARRRIDHAEDSQEVGKPVKSPSSDLPRSVTVRNDLDSDDGLSVRTPLTGSTDGHLHNGSTAPTSAALASSRSSKRGSNQPENAAAVADAEAAEWMRQELEKRRQQAFNPQPDYFQRDHKAPARPPTRTRSIKEYIFPGSRTLSRRESHESIRSQISQNEPKRSGSSQGWRSWGLQRRSSSRSSSRPGTSKGRVDSHDPEAKPEINLNRELPPLPSLDSWNQQEQDQRKKEHRKSQTQGAHIASLMRPQDRQEQEYAAAVRRHHRRSGSDTLAIRYANSFSQSTPQIARTASQMKGQPRVVQQKRSQRLETASDFDQLMSAMDSSSRDLDQQLKLRVNDQAHPPRTSSLSRSPSMKMSMDQSRHLAPNFSRKISSDVSPQRGYEPYPNTVQIRSQPYGTHKDEKQSKLKRVLSGWGLRKEKKGGNWMDQLERNGVRTGVMVQDEAALPPVVRY</sequence>
<feature type="region of interest" description="Disordered" evidence="1">
    <location>
        <begin position="479"/>
        <end position="502"/>
    </location>
</feature>
<feature type="compositionally biased region" description="Basic and acidic residues" evidence="1">
    <location>
        <begin position="336"/>
        <end position="347"/>
    </location>
</feature>
<comment type="caution">
    <text evidence="2">The sequence shown here is derived from an EMBL/GenBank/DDBJ whole genome shotgun (WGS) entry which is preliminary data.</text>
</comment>
<feature type="compositionally biased region" description="Basic and acidic residues" evidence="1">
    <location>
        <begin position="238"/>
        <end position="248"/>
    </location>
</feature>
<reference evidence="3" key="1">
    <citation type="journal article" date="2020" name="Stud. Mycol.">
        <title>101 Dothideomycetes genomes: A test case for predicting lifestyles and emergence of pathogens.</title>
        <authorList>
            <person name="Haridas S."/>
            <person name="Albert R."/>
            <person name="Binder M."/>
            <person name="Bloem J."/>
            <person name="LaButti K."/>
            <person name="Salamov A."/>
            <person name="Andreopoulos B."/>
            <person name="Baker S."/>
            <person name="Barry K."/>
            <person name="Bills G."/>
            <person name="Bluhm B."/>
            <person name="Cannon C."/>
            <person name="Castanera R."/>
            <person name="Culley D."/>
            <person name="Daum C."/>
            <person name="Ezra D."/>
            <person name="Gonzalez J."/>
            <person name="Henrissat B."/>
            <person name="Kuo A."/>
            <person name="Liang C."/>
            <person name="Lipzen A."/>
            <person name="Lutzoni F."/>
            <person name="Magnuson J."/>
            <person name="Mondo S."/>
            <person name="Nolan M."/>
            <person name="Ohm R."/>
            <person name="Pangilinan J."/>
            <person name="Park H.-J."/>
            <person name="Ramirez L."/>
            <person name="Alfaro M."/>
            <person name="Sun H."/>
            <person name="Tritt A."/>
            <person name="Yoshinaga Y."/>
            <person name="Zwiers L.-H."/>
            <person name="Turgeon B."/>
            <person name="Goodwin S."/>
            <person name="Spatafora J."/>
            <person name="Crous P."/>
            <person name="Grigoriev I."/>
        </authorList>
    </citation>
    <scope>NUCLEOTIDE SEQUENCE [LARGE SCALE GENOMIC DNA]</scope>
    <source>
        <strain evidence="3">CBS 304.66</strain>
    </source>
</reference>
<dbReference type="OrthoDB" id="5430532at2759"/>
<dbReference type="Proteomes" id="UP000800093">
    <property type="component" value="Unassembled WGS sequence"/>
</dbReference>
<gene>
    <name evidence="2" type="ORF">CC78DRAFT_193491</name>
</gene>
<organism evidence="2 3">
    <name type="scientific">Lojkania enalia</name>
    <dbReference type="NCBI Taxonomy" id="147567"/>
    <lineage>
        <taxon>Eukaryota</taxon>
        <taxon>Fungi</taxon>
        <taxon>Dikarya</taxon>
        <taxon>Ascomycota</taxon>
        <taxon>Pezizomycotina</taxon>
        <taxon>Dothideomycetes</taxon>
        <taxon>Pleosporomycetidae</taxon>
        <taxon>Pleosporales</taxon>
        <taxon>Pleosporales incertae sedis</taxon>
        <taxon>Lojkania</taxon>
    </lineage>
</organism>
<dbReference type="EMBL" id="ML986580">
    <property type="protein sequence ID" value="KAF2270147.1"/>
    <property type="molecule type" value="Genomic_DNA"/>
</dbReference>
<protein>
    <submittedName>
        <fullName evidence="2">Uncharacterized protein</fullName>
    </submittedName>
</protein>
<feature type="region of interest" description="Disordered" evidence="1">
    <location>
        <begin position="516"/>
        <end position="548"/>
    </location>
</feature>
<feature type="compositionally biased region" description="Low complexity" evidence="1">
    <location>
        <begin position="203"/>
        <end position="234"/>
    </location>
</feature>
<dbReference type="AlphaFoldDB" id="A0A9P4NBE0"/>